<protein>
    <submittedName>
        <fullName evidence="1">Uncharacterized protein</fullName>
    </submittedName>
</protein>
<evidence type="ECO:0000313" key="1">
    <source>
        <dbReference type="EMBL" id="MCD9640368.1"/>
    </source>
</evidence>
<organism evidence="1 2">
    <name type="scientific">Datura stramonium</name>
    <name type="common">Jimsonweed</name>
    <name type="synonym">Common thornapple</name>
    <dbReference type="NCBI Taxonomy" id="4076"/>
    <lineage>
        <taxon>Eukaryota</taxon>
        <taxon>Viridiplantae</taxon>
        <taxon>Streptophyta</taxon>
        <taxon>Embryophyta</taxon>
        <taxon>Tracheophyta</taxon>
        <taxon>Spermatophyta</taxon>
        <taxon>Magnoliopsida</taxon>
        <taxon>eudicotyledons</taxon>
        <taxon>Gunneridae</taxon>
        <taxon>Pentapetalae</taxon>
        <taxon>asterids</taxon>
        <taxon>lamiids</taxon>
        <taxon>Solanales</taxon>
        <taxon>Solanaceae</taxon>
        <taxon>Solanoideae</taxon>
        <taxon>Datureae</taxon>
        <taxon>Datura</taxon>
    </lineage>
</organism>
<sequence>MNIAHDAEDRIESIVGEIYSKKEKSNGRAFKSLFDSLLQASESMDSESKELARCIMKKGRHHNKISLETLPQASSFKSISSEMKELKKHMKKGA</sequence>
<dbReference type="Gene3D" id="1.20.5.4130">
    <property type="match status" value="1"/>
</dbReference>
<evidence type="ECO:0000313" key="2">
    <source>
        <dbReference type="Proteomes" id="UP000823775"/>
    </source>
</evidence>
<name>A0ABS8V004_DATST</name>
<keyword evidence="2" id="KW-1185">Reference proteome</keyword>
<reference evidence="1 2" key="1">
    <citation type="journal article" date="2021" name="BMC Genomics">
        <title>Datura genome reveals duplications of psychoactive alkaloid biosynthetic genes and high mutation rate following tissue culture.</title>
        <authorList>
            <person name="Rajewski A."/>
            <person name="Carter-House D."/>
            <person name="Stajich J."/>
            <person name="Litt A."/>
        </authorList>
    </citation>
    <scope>NUCLEOTIDE SEQUENCE [LARGE SCALE GENOMIC DNA]</scope>
    <source>
        <strain evidence="1">AR-01</strain>
    </source>
</reference>
<dbReference type="EMBL" id="JACEIK010003108">
    <property type="protein sequence ID" value="MCD9640368.1"/>
    <property type="molecule type" value="Genomic_DNA"/>
</dbReference>
<dbReference type="Proteomes" id="UP000823775">
    <property type="component" value="Unassembled WGS sequence"/>
</dbReference>
<accession>A0ABS8V004</accession>
<comment type="caution">
    <text evidence="1">The sequence shown here is derived from an EMBL/GenBank/DDBJ whole genome shotgun (WGS) entry which is preliminary data.</text>
</comment>
<proteinExistence type="predicted"/>
<gene>
    <name evidence="1" type="ORF">HAX54_025644</name>
</gene>